<evidence type="ECO:0000313" key="3">
    <source>
        <dbReference type="EMBL" id="MPM16076.1"/>
    </source>
</evidence>
<dbReference type="GO" id="GO:0003677">
    <property type="term" value="F:DNA binding"/>
    <property type="evidence" value="ECO:0007669"/>
    <property type="project" value="UniProtKB-KW"/>
</dbReference>
<comment type="caution">
    <text evidence="3">The sequence shown here is derived from an EMBL/GenBank/DDBJ whole genome shotgun (WGS) entry which is preliminary data.</text>
</comment>
<protein>
    <recommendedName>
        <fullName evidence="2">HTH cro/C1-type domain-containing protein</fullName>
    </recommendedName>
</protein>
<dbReference type="InterPro" id="IPR001387">
    <property type="entry name" value="Cro/C1-type_HTH"/>
</dbReference>
<name>A0A644XIN7_9ZZZZ</name>
<evidence type="ECO:0000256" key="1">
    <source>
        <dbReference type="ARBA" id="ARBA00023125"/>
    </source>
</evidence>
<dbReference type="GO" id="GO:0003700">
    <property type="term" value="F:DNA-binding transcription factor activity"/>
    <property type="evidence" value="ECO:0007669"/>
    <property type="project" value="TreeGrafter"/>
</dbReference>
<dbReference type="GO" id="GO:0005829">
    <property type="term" value="C:cytosol"/>
    <property type="evidence" value="ECO:0007669"/>
    <property type="project" value="TreeGrafter"/>
</dbReference>
<dbReference type="SUPFAM" id="SSF47413">
    <property type="entry name" value="lambda repressor-like DNA-binding domains"/>
    <property type="match status" value="1"/>
</dbReference>
<dbReference type="CDD" id="cd00093">
    <property type="entry name" value="HTH_XRE"/>
    <property type="match status" value="1"/>
</dbReference>
<dbReference type="SMART" id="SM00530">
    <property type="entry name" value="HTH_XRE"/>
    <property type="match status" value="1"/>
</dbReference>
<sequence>MGIMNEVGKVIKERRLSLSITQRELAALAGIGINTLTKIERGEANPSLAVIDKIFNTLGLEVEIKIKDAHS</sequence>
<proteinExistence type="predicted"/>
<dbReference type="PANTHER" id="PTHR46797">
    <property type="entry name" value="HTH-TYPE TRANSCRIPTIONAL REGULATOR"/>
    <property type="match status" value="1"/>
</dbReference>
<evidence type="ECO:0000259" key="2">
    <source>
        <dbReference type="PROSITE" id="PS50943"/>
    </source>
</evidence>
<reference evidence="3" key="1">
    <citation type="submission" date="2019-08" db="EMBL/GenBank/DDBJ databases">
        <authorList>
            <person name="Kucharzyk K."/>
            <person name="Murdoch R.W."/>
            <person name="Higgins S."/>
            <person name="Loffler F."/>
        </authorList>
    </citation>
    <scope>NUCLEOTIDE SEQUENCE</scope>
</reference>
<organism evidence="3">
    <name type="scientific">bioreactor metagenome</name>
    <dbReference type="NCBI Taxonomy" id="1076179"/>
    <lineage>
        <taxon>unclassified sequences</taxon>
        <taxon>metagenomes</taxon>
        <taxon>ecological metagenomes</taxon>
    </lineage>
</organism>
<keyword evidence="1" id="KW-0238">DNA-binding</keyword>
<dbReference type="Gene3D" id="1.10.260.40">
    <property type="entry name" value="lambda repressor-like DNA-binding domains"/>
    <property type="match status" value="1"/>
</dbReference>
<feature type="domain" description="HTH cro/C1-type" evidence="2">
    <location>
        <begin position="11"/>
        <end position="65"/>
    </location>
</feature>
<dbReference type="Pfam" id="PF01381">
    <property type="entry name" value="HTH_3"/>
    <property type="match status" value="1"/>
</dbReference>
<dbReference type="InterPro" id="IPR010982">
    <property type="entry name" value="Lambda_DNA-bd_dom_sf"/>
</dbReference>
<dbReference type="InterPro" id="IPR050807">
    <property type="entry name" value="TransReg_Diox_bact_type"/>
</dbReference>
<dbReference type="EMBL" id="VSSQ01002547">
    <property type="protein sequence ID" value="MPM16076.1"/>
    <property type="molecule type" value="Genomic_DNA"/>
</dbReference>
<dbReference type="AlphaFoldDB" id="A0A644XIN7"/>
<gene>
    <name evidence="3" type="ORF">SDC9_62450</name>
</gene>
<accession>A0A644XIN7</accession>
<dbReference type="PROSITE" id="PS50943">
    <property type="entry name" value="HTH_CROC1"/>
    <property type="match status" value="1"/>
</dbReference>
<dbReference type="PANTHER" id="PTHR46797:SF1">
    <property type="entry name" value="METHYLPHOSPHONATE SYNTHASE"/>
    <property type="match status" value="1"/>
</dbReference>